<name>A5IZT7_9BBAC</name>
<dbReference type="EMBL" id="DQ288858">
    <property type="protein sequence ID" value="ABQ52028.1"/>
    <property type="molecule type" value="Genomic_DNA"/>
</dbReference>
<dbReference type="GeneID" id="5184244"/>
<dbReference type="KEGG" id="vg:5184244"/>
<keyword evidence="2" id="KW-1185">Reference proteome</keyword>
<accession>A5IZT7</accession>
<proteinExistence type="predicted"/>
<dbReference type="Proteomes" id="UP000202782">
    <property type="component" value="Segment"/>
</dbReference>
<dbReference type="RefSeq" id="YP_001257036.1">
    <property type="nucleotide sequence ID" value="NC_009503.1"/>
</dbReference>
<evidence type="ECO:0000313" key="1">
    <source>
        <dbReference type="EMBL" id="ABQ52028.1"/>
    </source>
</evidence>
<gene>
    <name evidence="1" type="primary">orf85</name>
    <name evidence="1" type="ORF">SlGVgp085</name>
</gene>
<organism evidence="1 2">
    <name type="scientific">Spodoptera litura granulovirus</name>
    <dbReference type="NCBI Taxonomy" id="359919"/>
    <lineage>
        <taxon>Viruses</taxon>
        <taxon>Viruses incertae sedis</taxon>
        <taxon>Naldaviricetes</taxon>
        <taxon>Lefavirales</taxon>
        <taxon>Baculoviridae</taxon>
        <taxon>Betabaculovirus</taxon>
        <taxon>Betabaculovirus spliturae</taxon>
    </lineage>
</organism>
<sequence>MSSNKVHVVYTKIHKIDYDNDTNVVFCRKCFFKDPDYEYCRYLLDRTHEVESEEKVLNNTENYCHQCKNAAFFIIRAADDCKMCECEDWLSNQWLDHPKRRPSKKRPARSTMKTSDVRRGFVKRTCINFEPY</sequence>
<reference evidence="1 2" key="1">
    <citation type="journal article" date="2008" name="J. Microbiol.">
        <title>Molecular and phylogenetic characterization of Spodoptera litura granulovirus.</title>
        <authorList>
            <person name="Wang Y."/>
            <person name="Choi J.Y."/>
            <person name="Roh J.Y."/>
            <person name="Woo S.D."/>
            <person name="Jin B.R."/>
            <person name="Je Y.H."/>
        </authorList>
    </citation>
    <scope>NUCLEOTIDE SEQUENCE [LARGE SCALE GENOMIC DNA]</scope>
    <source>
        <strain evidence="1">SlGV-K1</strain>
    </source>
</reference>
<protein>
    <submittedName>
        <fullName evidence="1">Uncharacterized protein</fullName>
    </submittedName>
</protein>
<evidence type="ECO:0000313" key="2">
    <source>
        <dbReference type="Proteomes" id="UP000202782"/>
    </source>
</evidence>